<dbReference type="PANTHER" id="PTHR13952">
    <property type="entry name" value="U1 SMALL NUCLEAR RIBONUCLEOPROTEIN 70 KD"/>
    <property type="match status" value="1"/>
</dbReference>
<dbReference type="AlphaFoldDB" id="A0A5K1UEC0"/>
<dbReference type="EMBL" id="BDEQ01000001">
    <property type="protein sequence ID" value="GAT95514.1"/>
    <property type="molecule type" value="Genomic_DNA"/>
</dbReference>
<dbReference type="VEuPathDB" id="AmoebaDB:EHI_079880"/>
<dbReference type="VEuPathDB" id="AmoebaDB:EHI7A_001110"/>
<dbReference type="SUPFAM" id="SSF54928">
    <property type="entry name" value="RNA-binding domain, RBD"/>
    <property type="match status" value="2"/>
</dbReference>
<dbReference type="GO" id="GO:0017069">
    <property type="term" value="F:snRNA binding"/>
    <property type="evidence" value="ECO:0007669"/>
    <property type="project" value="TreeGrafter"/>
</dbReference>
<dbReference type="SMART" id="SM00360">
    <property type="entry name" value="RRM"/>
    <property type="match status" value="2"/>
</dbReference>
<evidence type="ECO:0000256" key="3">
    <source>
        <dbReference type="PROSITE-ProRule" id="PRU00176"/>
    </source>
</evidence>
<comment type="caution">
    <text evidence="6">The sequence shown here is derived from an EMBL/GenBank/DDBJ whole genome shotgun (WGS) entry which is preliminary data.</text>
</comment>
<sequence>MSKESLEKAIKVNCTTTLFFARMGSIKKEELKQYCEQFGPVKDISMMVDTETQRPKGCGFVKFMTHEDAKLCVEEAPKRNRNDPHKRNWVIEWAKSSQIKEGDLDKMTIYISNLNQQNDNEDMIRQKFSVYGNIEKVTTIENSKGMFAFVKYEQMESAIEAINKENGKEWCGNLIVVEFSETIESKRNRRQKATLKKHCQSSTLLPHTSQNQSYVQITSPKQKHIPSEPVHRTSKSYTNSLSPQQLDLLFFTPTSARHISQSSSPTTEMFSTHHYNLSHQFNHVSPFDALTPDNDKETSDLPIFRELVSPASEKKK</sequence>
<dbReference type="FunFam" id="3.30.70.330:FF:000664">
    <property type="entry name" value="RNA recognition motif domain containing protein"/>
    <property type="match status" value="1"/>
</dbReference>
<dbReference type="VEuPathDB" id="AmoebaDB:EHI8A_041990"/>
<dbReference type="GO" id="GO:0071011">
    <property type="term" value="C:precatalytic spliceosome"/>
    <property type="evidence" value="ECO:0007669"/>
    <property type="project" value="TreeGrafter"/>
</dbReference>
<organism evidence="6 7">
    <name type="scientific">Entamoeba histolytica</name>
    <dbReference type="NCBI Taxonomy" id="5759"/>
    <lineage>
        <taxon>Eukaryota</taxon>
        <taxon>Amoebozoa</taxon>
        <taxon>Evosea</taxon>
        <taxon>Archamoebae</taxon>
        <taxon>Mastigamoebida</taxon>
        <taxon>Entamoebidae</taxon>
        <taxon>Entamoeba</taxon>
    </lineage>
</organism>
<dbReference type="PANTHER" id="PTHR13952:SF6">
    <property type="entry name" value="U11_U12 SMALL NUCLEAR RIBONUCLEOPROTEIN 35 KDA PROTEIN"/>
    <property type="match status" value="1"/>
</dbReference>
<comment type="subcellular location">
    <subcellularLocation>
        <location evidence="1">Nucleus</location>
    </subcellularLocation>
</comment>
<proteinExistence type="predicted"/>
<dbReference type="GO" id="GO:0000398">
    <property type="term" value="P:mRNA splicing, via spliceosome"/>
    <property type="evidence" value="ECO:0007669"/>
    <property type="project" value="TreeGrafter"/>
</dbReference>
<dbReference type="VEuPathDB" id="AmoebaDB:EHI5A_074340"/>
<dbReference type="Gene3D" id="3.30.70.330">
    <property type="match status" value="2"/>
</dbReference>
<feature type="domain" description="RRM" evidence="5">
    <location>
        <begin position="107"/>
        <end position="182"/>
    </location>
</feature>
<evidence type="ECO:0000313" key="6">
    <source>
        <dbReference type="EMBL" id="GAT95514.1"/>
    </source>
</evidence>
<protein>
    <submittedName>
        <fullName evidence="6">RNA recognition motif domain containing protein</fullName>
    </submittedName>
</protein>
<accession>A0A5K1UEC0</accession>
<evidence type="ECO:0000259" key="5">
    <source>
        <dbReference type="PROSITE" id="PS50102"/>
    </source>
</evidence>
<reference evidence="6 7" key="1">
    <citation type="submission" date="2016-05" db="EMBL/GenBank/DDBJ databases">
        <title>First whole genome sequencing of Entamoeba histolytica HM1:IMSS-clone-6.</title>
        <authorList>
            <person name="Mukherjee Avik.K."/>
            <person name="Izumyama S."/>
            <person name="Nakada-Tsukui K."/>
            <person name="Nozaki T."/>
        </authorList>
    </citation>
    <scope>NUCLEOTIDE SEQUENCE [LARGE SCALE GENOMIC DNA]</scope>
    <source>
        <strain evidence="6 7">HM1:IMSS clone 6</strain>
    </source>
</reference>
<evidence type="ECO:0000256" key="4">
    <source>
        <dbReference type="SAM" id="MobiDB-lite"/>
    </source>
</evidence>
<dbReference type="Pfam" id="PF00076">
    <property type="entry name" value="RRM_1"/>
    <property type="match status" value="2"/>
</dbReference>
<dbReference type="PROSITE" id="PS50102">
    <property type="entry name" value="RRM"/>
    <property type="match status" value="2"/>
</dbReference>
<feature type="domain" description="RRM" evidence="5">
    <location>
        <begin position="16"/>
        <end position="96"/>
    </location>
</feature>
<feature type="region of interest" description="Disordered" evidence="4">
    <location>
        <begin position="288"/>
        <end position="316"/>
    </location>
</feature>
<gene>
    <name evidence="6" type="ORF">CL6EHI_079880</name>
</gene>
<keyword evidence="3" id="KW-0694">RNA-binding</keyword>
<keyword evidence="2" id="KW-0539">Nucleus</keyword>
<dbReference type="GO" id="GO:0003729">
    <property type="term" value="F:mRNA binding"/>
    <property type="evidence" value="ECO:0007669"/>
    <property type="project" value="TreeGrafter"/>
</dbReference>
<dbReference type="OMA" id="AEYDCID"/>
<name>A0A5K1UEC0_ENTHI</name>
<dbReference type="InterPro" id="IPR035979">
    <property type="entry name" value="RBD_domain_sf"/>
</dbReference>
<dbReference type="InterPro" id="IPR000504">
    <property type="entry name" value="RRM_dom"/>
</dbReference>
<evidence type="ECO:0000256" key="2">
    <source>
        <dbReference type="ARBA" id="ARBA00023242"/>
    </source>
</evidence>
<dbReference type="InterPro" id="IPR012677">
    <property type="entry name" value="Nucleotide-bd_a/b_plait_sf"/>
</dbReference>
<dbReference type="CDD" id="cd00590">
    <property type="entry name" value="RRM_SF"/>
    <property type="match status" value="1"/>
</dbReference>
<feature type="region of interest" description="Disordered" evidence="4">
    <location>
        <begin position="219"/>
        <end position="238"/>
    </location>
</feature>
<dbReference type="Proteomes" id="UP000078387">
    <property type="component" value="Unassembled WGS sequence"/>
</dbReference>
<evidence type="ECO:0000256" key="1">
    <source>
        <dbReference type="ARBA" id="ARBA00004123"/>
    </source>
</evidence>
<dbReference type="FunFam" id="3.30.70.330:FF:000552">
    <property type="entry name" value="RNA recognition motif domain containing protein"/>
    <property type="match status" value="1"/>
</dbReference>
<evidence type="ECO:0000313" key="7">
    <source>
        <dbReference type="Proteomes" id="UP000078387"/>
    </source>
</evidence>
<dbReference type="VEuPathDB" id="AmoebaDB:KM1_326180"/>
<dbReference type="InterPro" id="IPR051183">
    <property type="entry name" value="U1_U11-U12_snRNP_70-35kDa"/>
</dbReference>